<proteinExistence type="predicted"/>
<dbReference type="STRING" id="867904.Metho_0118"/>
<gene>
    <name evidence="2" type="ordered locus">Metho_0118</name>
</gene>
<dbReference type="AlphaFoldDB" id="L0KTG2"/>
<dbReference type="Proteomes" id="UP000010866">
    <property type="component" value="Chromosome"/>
</dbReference>
<keyword evidence="3" id="KW-1185">Reference proteome</keyword>
<dbReference type="KEGG" id="mhz:Metho_0118"/>
<keyword evidence="1" id="KW-0812">Transmembrane</keyword>
<dbReference type="InterPro" id="IPR055713">
    <property type="entry name" value="DUF7289"/>
</dbReference>
<dbReference type="EMBL" id="CP003362">
    <property type="protein sequence ID" value="AGB48406.1"/>
    <property type="molecule type" value="Genomic_DNA"/>
</dbReference>
<dbReference type="Pfam" id="PF23960">
    <property type="entry name" value="DUF7289"/>
    <property type="match status" value="1"/>
</dbReference>
<name>L0KTG2_METHD</name>
<sequence length="258" mass="28960">MKGSFRRSDDAVSEMVDFGIVLSLIILAMAIVIVGAVPLLEHMQETQHTKNIRQGFEILALNINKVVLDMAPSQSVELKMQGGSLSVTGDSSIELIVKEWNYSATPPSFEPRYFEKQMRTIEYSSGGTLISYENAGVWAKYHGENAVMVSQPGFIFENNVLIIPIITLFGTTSASGKGIERVTADGGKKTIHNYENVSQVNLTLTSDFYKAWERYLHETMHMQIARVDTSNNTVYAYRNYQENIDLFIIDSPMDVRID</sequence>
<keyword evidence="1" id="KW-0472">Membrane</keyword>
<protein>
    <recommendedName>
        <fullName evidence="4">Archaeal flagellin-like protein</fullName>
    </recommendedName>
</protein>
<dbReference type="GeneID" id="14407979"/>
<reference evidence="3" key="1">
    <citation type="submission" date="2012-02" db="EMBL/GenBank/DDBJ databases">
        <title>Complete sequence of chromosome of Methanomethylovorans hollandica DSM 15978.</title>
        <authorList>
            <person name="Lucas S."/>
            <person name="Copeland A."/>
            <person name="Lapidus A."/>
            <person name="Glavina del Rio T."/>
            <person name="Dalin E."/>
            <person name="Tice H."/>
            <person name="Bruce D."/>
            <person name="Goodwin L."/>
            <person name="Pitluck S."/>
            <person name="Peters L."/>
            <person name="Mikhailova N."/>
            <person name="Held B."/>
            <person name="Kyrpides N."/>
            <person name="Mavromatis K."/>
            <person name="Ivanova N."/>
            <person name="Brettin T."/>
            <person name="Detter J.C."/>
            <person name="Han C."/>
            <person name="Larimer F."/>
            <person name="Land M."/>
            <person name="Hauser L."/>
            <person name="Markowitz V."/>
            <person name="Cheng J.-F."/>
            <person name="Hugenholtz P."/>
            <person name="Woyke T."/>
            <person name="Wu D."/>
            <person name="Spring S."/>
            <person name="Schroeder M."/>
            <person name="Brambilla E."/>
            <person name="Klenk H.-P."/>
            <person name="Eisen J.A."/>
        </authorList>
    </citation>
    <scope>NUCLEOTIDE SEQUENCE [LARGE SCALE GENOMIC DNA]</scope>
    <source>
        <strain evidence="3">DSM 15978 / NBRC 107637 / DMS1</strain>
    </source>
</reference>
<organism evidence="2 3">
    <name type="scientific">Methanomethylovorans hollandica (strain DSM 15978 / NBRC 107637 / DMS1)</name>
    <dbReference type="NCBI Taxonomy" id="867904"/>
    <lineage>
        <taxon>Archaea</taxon>
        <taxon>Methanobacteriati</taxon>
        <taxon>Methanobacteriota</taxon>
        <taxon>Stenosarchaea group</taxon>
        <taxon>Methanomicrobia</taxon>
        <taxon>Methanosarcinales</taxon>
        <taxon>Methanosarcinaceae</taxon>
        <taxon>Methanomethylovorans</taxon>
    </lineage>
</organism>
<dbReference type="OrthoDB" id="118051at2157"/>
<evidence type="ECO:0000256" key="1">
    <source>
        <dbReference type="SAM" id="Phobius"/>
    </source>
</evidence>
<dbReference type="HOGENOM" id="CLU_084673_1_0_2"/>
<evidence type="ECO:0008006" key="4">
    <source>
        <dbReference type="Google" id="ProtNLM"/>
    </source>
</evidence>
<accession>L0KTG2</accession>
<evidence type="ECO:0000313" key="2">
    <source>
        <dbReference type="EMBL" id="AGB48406.1"/>
    </source>
</evidence>
<keyword evidence="1" id="KW-1133">Transmembrane helix</keyword>
<dbReference type="RefSeq" id="WP_015323575.1">
    <property type="nucleotide sequence ID" value="NC_019977.1"/>
</dbReference>
<evidence type="ECO:0000313" key="3">
    <source>
        <dbReference type="Proteomes" id="UP000010866"/>
    </source>
</evidence>
<feature type="transmembrane region" description="Helical" evidence="1">
    <location>
        <begin position="20"/>
        <end position="40"/>
    </location>
</feature>